<sequence length="282" mass="30708">MLLGTIQITGEDLRDAEVKGICESLNDNSIRILSLRGCRIHDEDFKKLMDSLKECESLAQLNLNLGVCNGKHRIKWLSEALVANKYLTSLFLHGTSLGDEGLECLMPALQLHPRLQSLDFGDCQLGDDSIKQICTLLPLTEGREGLVELTLSANQGVTPLGWTQLAIAIAANSQLQNLYLDYNNIGDYGAGVLSVALAASSSLERVDLEGCGVSEKGAEMFFAVIANYPTKMQELVLFENNVSAELIGQINDCLNQKSQGSAEDQESPEKSLEDDQNNQVAC</sequence>
<gene>
    <name evidence="3" type="primary">NLRC3</name>
    <name evidence="3" type="ORF">AWC38_SpisGene15074</name>
</gene>
<feature type="region of interest" description="Disordered" evidence="2">
    <location>
        <begin position="257"/>
        <end position="282"/>
    </location>
</feature>
<dbReference type="Gene3D" id="3.80.10.10">
    <property type="entry name" value="Ribonuclease Inhibitor"/>
    <property type="match status" value="3"/>
</dbReference>
<accession>A0A2B4RVW7</accession>
<dbReference type="PANTHER" id="PTHR24111:SF3">
    <property type="entry name" value="LEUCINE-RICH REPEAT-CONTAINING PROTEIN 73"/>
    <property type="match status" value="1"/>
</dbReference>
<dbReference type="InterPro" id="IPR001611">
    <property type="entry name" value="Leu-rich_rpt"/>
</dbReference>
<name>A0A2B4RVW7_STYPI</name>
<dbReference type="PANTHER" id="PTHR24111">
    <property type="entry name" value="LEUCINE-RICH REPEAT-CONTAINING PROTEIN 34"/>
    <property type="match status" value="1"/>
</dbReference>
<protein>
    <submittedName>
        <fullName evidence="3">Protein NLRC3</fullName>
    </submittedName>
</protein>
<keyword evidence="4" id="KW-1185">Reference proteome</keyword>
<dbReference type="STRING" id="50429.A0A2B4RVW7"/>
<dbReference type="OrthoDB" id="120976at2759"/>
<dbReference type="AlphaFoldDB" id="A0A2B4RVW7"/>
<dbReference type="EMBL" id="LSMT01000315">
    <property type="protein sequence ID" value="PFX20468.1"/>
    <property type="molecule type" value="Genomic_DNA"/>
</dbReference>
<dbReference type="SMART" id="SM00368">
    <property type="entry name" value="LRR_RI"/>
    <property type="match status" value="5"/>
</dbReference>
<dbReference type="Pfam" id="PF13516">
    <property type="entry name" value="LRR_6"/>
    <property type="match status" value="3"/>
</dbReference>
<organism evidence="3 4">
    <name type="scientific">Stylophora pistillata</name>
    <name type="common">Smooth cauliflower coral</name>
    <dbReference type="NCBI Taxonomy" id="50429"/>
    <lineage>
        <taxon>Eukaryota</taxon>
        <taxon>Metazoa</taxon>
        <taxon>Cnidaria</taxon>
        <taxon>Anthozoa</taxon>
        <taxon>Hexacorallia</taxon>
        <taxon>Scleractinia</taxon>
        <taxon>Astrocoeniina</taxon>
        <taxon>Pocilloporidae</taxon>
        <taxon>Stylophora</taxon>
    </lineage>
</organism>
<evidence type="ECO:0000256" key="1">
    <source>
        <dbReference type="ARBA" id="ARBA00022737"/>
    </source>
</evidence>
<dbReference type="Proteomes" id="UP000225706">
    <property type="component" value="Unassembled WGS sequence"/>
</dbReference>
<evidence type="ECO:0000256" key="2">
    <source>
        <dbReference type="SAM" id="MobiDB-lite"/>
    </source>
</evidence>
<keyword evidence="1" id="KW-0677">Repeat</keyword>
<dbReference type="SUPFAM" id="SSF52047">
    <property type="entry name" value="RNI-like"/>
    <property type="match status" value="1"/>
</dbReference>
<reference evidence="4" key="1">
    <citation type="journal article" date="2017" name="bioRxiv">
        <title>Comparative analysis of the genomes of Stylophora pistillata and Acropora digitifera provides evidence for extensive differences between species of corals.</title>
        <authorList>
            <person name="Voolstra C.R."/>
            <person name="Li Y."/>
            <person name="Liew Y.J."/>
            <person name="Baumgarten S."/>
            <person name="Zoccola D."/>
            <person name="Flot J.-F."/>
            <person name="Tambutte S."/>
            <person name="Allemand D."/>
            <person name="Aranda M."/>
        </authorList>
    </citation>
    <scope>NUCLEOTIDE SEQUENCE [LARGE SCALE GENOMIC DNA]</scope>
</reference>
<proteinExistence type="predicted"/>
<evidence type="ECO:0000313" key="4">
    <source>
        <dbReference type="Proteomes" id="UP000225706"/>
    </source>
</evidence>
<dbReference type="InterPro" id="IPR052201">
    <property type="entry name" value="LRR-containing_regulator"/>
</dbReference>
<dbReference type="InterPro" id="IPR032675">
    <property type="entry name" value="LRR_dom_sf"/>
</dbReference>
<evidence type="ECO:0000313" key="3">
    <source>
        <dbReference type="EMBL" id="PFX20468.1"/>
    </source>
</evidence>
<comment type="caution">
    <text evidence="3">The sequence shown here is derived from an EMBL/GenBank/DDBJ whole genome shotgun (WGS) entry which is preliminary data.</text>
</comment>